<dbReference type="Ensembl" id="ENSAOWT00000002272.1">
    <property type="protein sequence ID" value="ENSAOWP00000001994.1"/>
    <property type="gene ID" value="ENSAOWG00000001441.1"/>
</dbReference>
<reference evidence="1" key="1">
    <citation type="submission" date="2025-08" db="UniProtKB">
        <authorList>
            <consortium name="Ensembl"/>
        </authorList>
    </citation>
    <scope>IDENTIFICATION</scope>
</reference>
<evidence type="ECO:0000313" key="2">
    <source>
        <dbReference type="Proteomes" id="UP000694424"/>
    </source>
</evidence>
<accession>A0A8B9NUZ6</accession>
<protein>
    <submittedName>
        <fullName evidence="1">Uncharacterized protein</fullName>
    </submittedName>
</protein>
<proteinExistence type="predicted"/>
<keyword evidence="2" id="KW-1185">Reference proteome</keyword>
<dbReference type="AlphaFoldDB" id="A0A8B9NUZ6"/>
<reference evidence="1" key="2">
    <citation type="submission" date="2025-09" db="UniProtKB">
        <authorList>
            <consortium name="Ensembl"/>
        </authorList>
    </citation>
    <scope>IDENTIFICATION</scope>
</reference>
<organism evidence="1 2">
    <name type="scientific">Apteryx owenii</name>
    <name type="common">Little spotted kiwi</name>
    <dbReference type="NCBI Taxonomy" id="8824"/>
    <lineage>
        <taxon>Eukaryota</taxon>
        <taxon>Metazoa</taxon>
        <taxon>Chordata</taxon>
        <taxon>Craniata</taxon>
        <taxon>Vertebrata</taxon>
        <taxon>Euteleostomi</taxon>
        <taxon>Archelosauria</taxon>
        <taxon>Archosauria</taxon>
        <taxon>Dinosauria</taxon>
        <taxon>Saurischia</taxon>
        <taxon>Theropoda</taxon>
        <taxon>Coelurosauria</taxon>
        <taxon>Aves</taxon>
        <taxon>Palaeognathae</taxon>
        <taxon>Apterygiformes</taxon>
        <taxon>Apterygidae</taxon>
        <taxon>Apteryx</taxon>
    </lineage>
</organism>
<evidence type="ECO:0000313" key="1">
    <source>
        <dbReference type="Ensembl" id="ENSAOWP00000001994.1"/>
    </source>
</evidence>
<dbReference type="Proteomes" id="UP000694424">
    <property type="component" value="Unplaced"/>
</dbReference>
<sequence length="64" mass="7404">MRSAPRRLLPYGCPGPTGSTKYRENLPHVCPRLPHRSPELALWEPPLERDLCWQEKSPPLQETD</sequence>
<name>A0A8B9NUZ6_APTOW</name>